<protein>
    <submittedName>
        <fullName evidence="1">Uncharacterized protein</fullName>
    </submittedName>
</protein>
<sequence length="76" mass="8579">SFMLFGISLNLNVKINPTTITPLWKKWEARHTEMLFSSMAAGLPLVEPMETSDALLERCQCVSSIHPCCDTFSEIF</sequence>
<evidence type="ECO:0000313" key="1">
    <source>
        <dbReference type="EMBL" id="KAJ7323814.1"/>
    </source>
</evidence>
<name>A0AAD7EIA6_9AGAR</name>
<feature type="non-terminal residue" evidence="1">
    <location>
        <position position="1"/>
    </location>
</feature>
<evidence type="ECO:0000313" key="2">
    <source>
        <dbReference type="Proteomes" id="UP001218218"/>
    </source>
</evidence>
<keyword evidence="2" id="KW-1185">Reference proteome</keyword>
<dbReference type="Proteomes" id="UP001218218">
    <property type="component" value="Unassembled WGS sequence"/>
</dbReference>
<dbReference type="AlphaFoldDB" id="A0AAD7EIA6"/>
<reference evidence="1" key="1">
    <citation type="submission" date="2023-03" db="EMBL/GenBank/DDBJ databases">
        <title>Massive genome expansion in bonnet fungi (Mycena s.s.) driven by repeated elements and novel gene families across ecological guilds.</title>
        <authorList>
            <consortium name="Lawrence Berkeley National Laboratory"/>
            <person name="Harder C.B."/>
            <person name="Miyauchi S."/>
            <person name="Viragh M."/>
            <person name="Kuo A."/>
            <person name="Thoen E."/>
            <person name="Andreopoulos B."/>
            <person name="Lu D."/>
            <person name="Skrede I."/>
            <person name="Drula E."/>
            <person name="Henrissat B."/>
            <person name="Morin E."/>
            <person name="Kohler A."/>
            <person name="Barry K."/>
            <person name="LaButti K."/>
            <person name="Morin E."/>
            <person name="Salamov A."/>
            <person name="Lipzen A."/>
            <person name="Mereny Z."/>
            <person name="Hegedus B."/>
            <person name="Baldrian P."/>
            <person name="Stursova M."/>
            <person name="Weitz H."/>
            <person name="Taylor A."/>
            <person name="Grigoriev I.V."/>
            <person name="Nagy L.G."/>
            <person name="Martin F."/>
            <person name="Kauserud H."/>
        </authorList>
    </citation>
    <scope>NUCLEOTIDE SEQUENCE</scope>
    <source>
        <strain evidence="1">CBHHK002</strain>
    </source>
</reference>
<organism evidence="1 2">
    <name type="scientific">Mycena albidolilacea</name>
    <dbReference type="NCBI Taxonomy" id="1033008"/>
    <lineage>
        <taxon>Eukaryota</taxon>
        <taxon>Fungi</taxon>
        <taxon>Dikarya</taxon>
        <taxon>Basidiomycota</taxon>
        <taxon>Agaricomycotina</taxon>
        <taxon>Agaricomycetes</taxon>
        <taxon>Agaricomycetidae</taxon>
        <taxon>Agaricales</taxon>
        <taxon>Marasmiineae</taxon>
        <taxon>Mycenaceae</taxon>
        <taxon>Mycena</taxon>
    </lineage>
</organism>
<gene>
    <name evidence="1" type="ORF">DFH08DRAFT_711620</name>
</gene>
<accession>A0AAD7EIA6</accession>
<dbReference type="EMBL" id="JARIHO010000045">
    <property type="protein sequence ID" value="KAJ7323814.1"/>
    <property type="molecule type" value="Genomic_DNA"/>
</dbReference>
<proteinExistence type="predicted"/>
<comment type="caution">
    <text evidence="1">The sequence shown here is derived from an EMBL/GenBank/DDBJ whole genome shotgun (WGS) entry which is preliminary data.</text>
</comment>